<dbReference type="InterPro" id="IPR008993">
    <property type="entry name" value="TIMP-like_OB-fold"/>
</dbReference>
<organism evidence="6 7">
    <name type="scientific">Oryzias latipes</name>
    <name type="common">Japanese rice fish</name>
    <name type="synonym">Japanese killifish</name>
    <dbReference type="NCBI Taxonomy" id="8090"/>
    <lineage>
        <taxon>Eukaryota</taxon>
        <taxon>Metazoa</taxon>
        <taxon>Chordata</taxon>
        <taxon>Craniata</taxon>
        <taxon>Vertebrata</taxon>
        <taxon>Euteleostomi</taxon>
        <taxon>Actinopterygii</taxon>
        <taxon>Neopterygii</taxon>
        <taxon>Teleostei</taxon>
        <taxon>Neoteleostei</taxon>
        <taxon>Acanthomorphata</taxon>
        <taxon>Ovalentaria</taxon>
        <taxon>Atherinomorphae</taxon>
        <taxon>Beloniformes</taxon>
        <taxon>Adrianichthyidae</taxon>
        <taxon>Oryziinae</taxon>
        <taxon>Oryzias</taxon>
    </lineage>
</organism>
<evidence type="ECO:0000256" key="4">
    <source>
        <dbReference type="SAM" id="SignalP"/>
    </source>
</evidence>
<feature type="domain" description="NTR" evidence="5">
    <location>
        <begin position="1406"/>
        <end position="1549"/>
    </location>
</feature>
<dbReference type="Gene3D" id="2.20.130.20">
    <property type="match status" value="1"/>
</dbReference>
<dbReference type="InterPro" id="IPR013783">
    <property type="entry name" value="Ig-like_fold"/>
</dbReference>
<dbReference type="InterPro" id="IPR008930">
    <property type="entry name" value="Terpenoid_cyclase/PrenylTrfase"/>
</dbReference>
<dbReference type="Gene3D" id="2.60.40.690">
    <property type="entry name" value="Alpha-macroglobulin, receptor-binding domain"/>
    <property type="match status" value="1"/>
</dbReference>
<dbReference type="Gene3D" id="6.20.50.160">
    <property type="match status" value="1"/>
</dbReference>
<dbReference type="PANTHER" id="PTHR11412">
    <property type="entry name" value="MACROGLOBULIN / COMPLEMENT"/>
    <property type="match status" value="1"/>
</dbReference>
<dbReference type="SMART" id="SM00643">
    <property type="entry name" value="C345C"/>
    <property type="match status" value="1"/>
</dbReference>
<feature type="signal peptide" evidence="4">
    <location>
        <begin position="1"/>
        <end position="23"/>
    </location>
</feature>
<dbReference type="Pfam" id="PF00207">
    <property type="entry name" value="A2M"/>
    <property type="match status" value="1"/>
</dbReference>
<dbReference type="Pfam" id="PF01759">
    <property type="entry name" value="NTR"/>
    <property type="match status" value="1"/>
</dbReference>
<dbReference type="FunFam" id="2.60.40.1940:FF:000001">
    <property type="entry name" value="Complement component C3"/>
    <property type="match status" value="1"/>
</dbReference>
<dbReference type="SMART" id="SM01359">
    <property type="entry name" value="A2M_N_2"/>
    <property type="match status" value="1"/>
</dbReference>
<dbReference type="Pfam" id="PF07678">
    <property type="entry name" value="TED_complement"/>
    <property type="match status" value="1"/>
</dbReference>
<dbReference type="InterPro" id="IPR048848">
    <property type="entry name" value="C3_CUB2"/>
</dbReference>
<dbReference type="Gene3D" id="1.50.10.20">
    <property type="match status" value="1"/>
</dbReference>
<dbReference type="Ensembl" id="ENSORLT00015012858.1">
    <property type="protein sequence ID" value="ENSORLP00015022515.1"/>
    <property type="gene ID" value="ENSORLG00015002401.1"/>
</dbReference>
<dbReference type="InterPro" id="IPR041555">
    <property type="entry name" value="MG3"/>
</dbReference>
<dbReference type="GO" id="GO:0004866">
    <property type="term" value="F:endopeptidase inhibitor activity"/>
    <property type="evidence" value="ECO:0007669"/>
    <property type="project" value="InterPro"/>
</dbReference>
<dbReference type="Gene3D" id="2.60.40.10">
    <property type="entry name" value="Immunoglobulins"/>
    <property type="match status" value="2"/>
</dbReference>
<evidence type="ECO:0000256" key="1">
    <source>
        <dbReference type="ARBA" id="ARBA00004613"/>
    </source>
</evidence>
<dbReference type="SMART" id="SM01361">
    <property type="entry name" value="A2M_recep"/>
    <property type="match status" value="1"/>
</dbReference>
<dbReference type="FunFam" id="2.60.40.10:FF:000155">
    <property type="entry name" value="complement C3 isoform X1"/>
    <property type="match status" value="1"/>
</dbReference>
<dbReference type="InterPro" id="IPR036595">
    <property type="entry name" value="A-macroglobulin_rcpt-bd_sf"/>
</dbReference>
<evidence type="ECO:0000313" key="7">
    <source>
        <dbReference type="Proteomes" id="UP000265200"/>
    </source>
</evidence>
<evidence type="ECO:0000313" key="6">
    <source>
        <dbReference type="Ensembl" id="ENSORLP00015022515.1"/>
    </source>
</evidence>
<dbReference type="InterPro" id="IPR041425">
    <property type="entry name" value="C3/4/5_MG1"/>
</dbReference>
<keyword evidence="3" id="KW-1015">Disulfide bond</keyword>
<dbReference type="SUPFAM" id="SSF50242">
    <property type="entry name" value="TIMP-like"/>
    <property type="match status" value="1"/>
</dbReference>
<comment type="subcellular location">
    <subcellularLocation>
        <location evidence="1">Secreted</location>
    </subcellularLocation>
</comment>
<reference evidence="6" key="3">
    <citation type="submission" date="2025-08" db="UniProtKB">
        <authorList>
            <consortium name="Ensembl"/>
        </authorList>
    </citation>
    <scope>IDENTIFICATION</scope>
    <source>
        <strain evidence="6">HSOK</strain>
    </source>
</reference>
<dbReference type="InterPro" id="IPR002890">
    <property type="entry name" value="MG2"/>
</dbReference>
<proteinExistence type="predicted"/>
<dbReference type="InterPro" id="IPR040839">
    <property type="entry name" value="MG4"/>
</dbReference>
<dbReference type="Gene3D" id="2.40.50.120">
    <property type="match status" value="1"/>
</dbReference>
<dbReference type="Pfam" id="PF07703">
    <property type="entry name" value="A2M_BRD"/>
    <property type="match status" value="1"/>
</dbReference>
<dbReference type="SUPFAM" id="SSF49410">
    <property type="entry name" value="Alpha-macroglobulin receptor domain"/>
    <property type="match status" value="1"/>
</dbReference>
<keyword evidence="4" id="KW-0732">Signal</keyword>
<sequence length="1551" mass="173411">MRRTLQPPLAFLALVSLMSLVDAAPLNLMSAPNRLRVGTSENIFVECQDCLGGSLSVTISVSSYPTKIRLLAETQVILSSTNNFQSFGQILIPPAEFSNHPYPELPPVKQYVYLEAKFPNQVLEKVVLVSFQSGFIFIQTDNTLYTPKSTVYYRLFGVTPRMEPLDRSSNAHTDNTVSIQIMTPEGITFARNRISLRAGIYSDNYKLDEFVSPGLWKIVASFMNDPEKRFSANFEVKEHVSSSFEVKLSSPSPFFHVDSESLEIDIKATYVFGQEVDGMAYVVFGVMDNGQQKSLNHSLSRVPIEHGTGKAELKRDHITMAFHDLRQLVGMSIFVSVSVLTVGGSEMVEAELKDIHIVTSPYSITFRRTPKYFKPGMVFDMTVEVLNPDKSPAQDIPVVVNPGAIRAITVNGVVRLPINAPSGDQNLQISAKTDDPKILPDRQASASMVAKPYSTNSKSYIYIGVDTAEVKLGDNLKVSIILNKQTSQDITYLITSRGQLAKFGRQKTRGQTLIAFLVPISQELLPSFRIIAFYHTDENEVVSDSVWLDVKDSCMGSLRLEPLRPANSFEPRQLFSMRVTGDPGSVVGLVAVDRDTYVQSNKHRLTQKKVWDKVEKYDTSCSPGGGKDGLSVFFDAGLLFESSEVSGTYTHGEYISTESFLVVEKQKTLSSFFRWSKLYSLCSCIPDENDDSYMDSSEIISRSIFPKSFLWTEVILPACPAESPSCDSTSSVRNVFLQDFITTWQIIAISLSSTSGICVGEPLEINVRKDFFIDLRLPFSAVLREQLEVKAILHNYRREILTVRIELIKEKDVCSAASKHGKYRQEVRVEPMTTRSVPFIIIPMKEGLVTLEVKATVKDGYLSDGVRKDIVVLKSVQTVTVNPSHKGENGVQVVVLNSNISGSNLVPNSPSSTYIFVSGQLLLFRLKQSFTIPMTFLNPWTHPPHESAEMVMIHMTLPVIGTTYLDKTNQWGAVGPQKRVTALQNIKTGYNNVLVHLKNDGSFTASNNAGSTWLTAYVVKVLLMANELVAIREEHICDAVNFLILNAQLPDGSFREIGNIYNREMMGIVAHSDSLTAFCLIAMQESRPVCSNTIHRLPSSINKAVVYLENQLPGLTSPSAVAMTSYALANEGKLNRQILYNVASPELSHWPVPGNSLFTLEATAYALLALVQAKAFDDARPVVRWFNHQRLGGLGREYTQATMMMYQALGEYWTNVPEQDLYLDVFLPDRSKPEKYYINHKNIYVTRTFQDKLNKDVTVRVSGSGEATIKMTSSYYAPSQDTKGDCQKFQMSVTLIPGNSLYKDSNRDATMSILDIGLLTGFAVNTDDLRAVRSLIISGQALFHICPQVSHTRPKIISFRLHQVQQVSILQPATVSVYEYYEDTPCVMFYHPQVAEGQLLQLCAACSTQKKSKISSNERITKLCERTDAYKVLVEDVVYQQSQDMYAMRVKYTIKEGSNDVGTTGKLRNFISYPHCRKALSLQNGSTYLVMGSSSDINHGDGQETYQYNLGEHTWIEYWPTVEECQLDEHRLTCLGLEDMMEEFVKFGCLE</sequence>
<dbReference type="Pfam" id="PF21308">
    <property type="entry name" value="C3_CUB2"/>
    <property type="match status" value="1"/>
</dbReference>
<feature type="chain" id="PRO_5018007557" description="NTR domain-containing protein" evidence="4">
    <location>
        <begin position="24"/>
        <end position="1551"/>
    </location>
</feature>
<keyword evidence="2" id="KW-0964">Secreted</keyword>
<dbReference type="CDD" id="cd02896">
    <property type="entry name" value="complement_C3_C4_C5"/>
    <property type="match status" value="1"/>
</dbReference>
<dbReference type="PROSITE" id="PS50189">
    <property type="entry name" value="NTR"/>
    <property type="match status" value="1"/>
</dbReference>
<accession>A0A3P9IR25</accession>
<dbReference type="Gene3D" id="2.60.120.1540">
    <property type="match status" value="1"/>
</dbReference>
<dbReference type="InterPro" id="IPR011626">
    <property type="entry name" value="Alpha-macroglobulin_TED"/>
</dbReference>
<dbReference type="PANTHER" id="PTHR11412:SF81">
    <property type="entry name" value="COMPLEMENT C3"/>
    <property type="match status" value="1"/>
</dbReference>
<reference key="1">
    <citation type="journal article" date="2007" name="Nature">
        <title>The medaka draft genome and insights into vertebrate genome evolution.</title>
        <authorList>
            <person name="Kasahara M."/>
            <person name="Naruse K."/>
            <person name="Sasaki S."/>
            <person name="Nakatani Y."/>
            <person name="Qu W."/>
            <person name="Ahsan B."/>
            <person name="Yamada T."/>
            <person name="Nagayasu Y."/>
            <person name="Doi K."/>
            <person name="Kasai Y."/>
            <person name="Jindo T."/>
            <person name="Kobayashi D."/>
            <person name="Shimada A."/>
            <person name="Toyoda A."/>
            <person name="Kuroki Y."/>
            <person name="Fujiyama A."/>
            <person name="Sasaki T."/>
            <person name="Shimizu A."/>
            <person name="Asakawa S."/>
            <person name="Shimizu N."/>
            <person name="Hashimoto S."/>
            <person name="Yang J."/>
            <person name="Lee Y."/>
            <person name="Matsushima K."/>
            <person name="Sugano S."/>
            <person name="Sakaizumi M."/>
            <person name="Narita T."/>
            <person name="Ohishi K."/>
            <person name="Haga S."/>
            <person name="Ohta F."/>
            <person name="Nomoto H."/>
            <person name="Nogata K."/>
            <person name="Morishita T."/>
            <person name="Endo T."/>
            <person name="Shin-I T."/>
            <person name="Takeda H."/>
            <person name="Morishita S."/>
            <person name="Kohara Y."/>
        </authorList>
    </citation>
    <scope>NUCLEOTIDE SEQUENCE [LARGE SCALE GENOMIC DNA]</scope>
    <source>
        <strain>Hd-rR</strain>
    </source>
</reference>
<evidence type="ECO:0000259" key="5">
    <source>
        <dbReference type="PROSITE" id="PS50189"/>
    </source>
</evidence>
<dbReference type="GO" id="GO:0005615">
    <property type="term" value="C:extracellular space"/>
    <property type="evidence" value="ECO:0007669"/>
    <property type="project" value="InterPro"/>
</dbReference>
<evidence type="ECO:0000256" key="3">
    <source>
        <dbReference type="ARBA" id="ARBA00023157"/>
    </source>
</evidence>
<reference evidence="6 7" key="2">
    <citation type="submission" date="2017-04" db="EMBL/GenBank/DDBJ databases">
        <title>CpG methylation of centromeres and impact of large insertions on vertebrate speciation.</title>
        <authorList>
            <person name="Ichikawa K."/>
            <person name="Yoshimura J."/>
            <person name="Morishita S."/>
        </authorList>
    </citation>
    <scope>NUCLEOTIDE SEQUENCE</scope>
    <source>
        <strain evidence="6 7">HSOK</strain>
    </source>
</reference>
<dbReference type="InterPro" id="IPR050473">
    <property type="entry name" value="A2M/Complement_sys"/>
</dbReference>
<protein>
    <recommendedName>
        <fullName evidence="5">NTR domain-containing protein</fullName>
    </recommendedName>
</protein>
<reference evidence="6" key="4">
    <citation type="submission" date="2025-09" db="UniProtKB">
        <authorList>
            <consortium name="Ensembl"/>
        </authorList>
    </citation>
    <scope>IDENTIFICATION</scope>
    <source>
        <strain evidence="6">HSOK</strain>
    </source>
</reference>
<evidence type="ECO:0000256" key="2">
    <source>
        <dbReference type="ARBA" id="ARBA00022525"/>
    </source>
</evidence>
<dbReference type="InterPro" id="IPR011625">
    <property type="entry name" value="A2M_N_BRD"/>
</dbReference>
<name>A0A3P9IR25_ORYLA</name>
<dbReference type="SMART" id="SM01360">
    <property type="entry name" value="A2M"/>
    <property type="match status" value="1"/>
</dbReference>
<dbReference type="Proteomes" id="UP000265200">
    <property type="component" value="Chromosome 9"/>
</dbReference>
<dbReference type="Gene3D" id="2.60.40.1930">
    <property type="match status" value="3"/>
</dbReference>
<dbReference type="Pfam" id="PF17789">
    <property type="entry name" value="MG4"/>
    <property type="match status" value="1"/>
</dbReference>
<dbReference type="SUPFAM" id="SSF48239">
    <property type="entry name" value="Terpenoid cyclases/Protein prenyltransferases"/>
    <property type="match status" value="1"/>
</dbReference>
<dbReference type="Pfam" id="PF01835">
    <property type="entry name" value="MG2"/>
    <property type="match status" value="1"/>
</dbReference>
<dbReference type="InterPro" id="IPR001134">
    <property type="entry name" value="Netrin_domain"/>
</dbReference>
<dbReference type="Pfam" id="PF17791">
    <property type="entry name" value="MG3"/>
    <property type="match status" value="1"/>
</dbReference>
<dbReference type="Pfam" id="PF07677">
    <property type="entry name" value="A2M_recep"/>
    <property type="match status" value="1"/>
</dbReference>
<dbReference type="Gene3D" id="2.60.40.1940">
    <property type="match status" value="1"/>
</dbReference>
<dbReference type="Pfam" id="PF17790">
    <property type="entry name" value="MG1"/>
    <property type="match status" value="1"/>
</dbReference>
<dbReference type="InterPro" id="IPR018933">
    <property type="entry name" value="Netrin_module_non-TIMP"/>
</dbReference>
<dbReference type="InterPro" id="IPR001599">
    <property type="entry name" value="Macroglobln_a2"/>
</dbReference>
<dbReference type="InterPro" id="IPR009048">
    <property type="entry name" value="A-macroglobulin_rcpt-bd"/>
</dbReference>